<protein>
    <recommendedName>
        <fullName evidence="1">FBD domain-containing protein</fullName>
    </recommendedName>
</protein>
<dbReference type="Proteomes" id="UP000316621">
    <property type="component" value="Chromosome 10"/>
</dbReference>
<name>A0A4Y7L3T4_PAPSO</name>
<evidence type="ECO:0000259" key="1">
    <source>
        <dbReference type="Pfam" id="PF08387"/>
    </source>
</evidence>
<dbReference type="InterPro" id="IPR006566">
    <property type="entry name" value="FBD"/>
</dbReference>
<dbReference type="PANTHER" id="PTHR31900:SF34">
    <property type="entry name" value="EMB|CAB62440.1-RELATED"/>
    <property type="match status" value="1"/>
</dbReference>
<feature type="domain" description="FBD" evidence="1">
    <location>
        <begin position="166"/>
        <end position="200"/>
    </location>
</feature>
<proteinExistence type="predicted"/>
<sequence length="238" mass="27172">MKRGNPSSSSSSDRDEELTNRLFSSFPYLESLIVKVSHNPFPEINLNVSLPKLKYFEFDSRVYYDSSGEVKLHAPSLSSFIFRSYMSTNFTLTNLSSLATADIKMRCMRIRSQVPEICARALGLLRGIHNVEVLTLNHNFLEVVFDPDDIGDNWDAGLSLPSRMCHLKIADIKGLRGNAIELKFLELLLKHATVLEKVVLTSYSTEQDLEREKRMTRFSEMLLTFPTTSKKIIILLKF</sequence>
<dbReference type="Gramene" id="RZC79607">
    <property type="protein sequence ID" value="RZC79607"/>
    <property type="gene ID" value="C5167_042183"/>
</dbReference>
<keyword evidence="3" id="KW-1185">Reference proteome</keyword>
<evidence type="ECO:0000313" key="3">
    <source>
        <dbReference type="Proteomes" id="UP000316621"/>
    </source>
</evidence>
<accession>A0A4Y7L3T4</accession>
<gene>
    <name evidence="2" type="ORF">C5167_042183</name>
</gene>
<dbReference type="PANTHER" id="PTHR31900">
    <property type="entry name" value="F-BOX/RNI SUPERFAMILY PROTEIN-RELATED"/>
    <property type="match status" value="1"/>
</dbReference>
<dbReference type="InterPro" id="IPR050232">
    <property type="entry name" value="FBL13/AtMIF1-like"/>
</dbReference>
<dbReference type="EMBL" id="CM010724">
    <property type="protein sequence ID" value="RZC79607.1"/>
    <property type="molecule type" value="Genomic_DNA"/>
</dbReference>
<dbReference type="AlphaFoldDB" id="A0A4Y7L3T4"/>
<reference evidence="2 3" key="1">
    <citation type="journal article" date="2018" name="Science">
        <title>The opium poppy genome and morphinan production.</title>
        <authorList>
            <person name="Guo L."/>
            <person name="Winzer T."/>
            <person name="Yang X."/>
            <person name="Li Y."/>
            <person name="Ning Z."/>
            <person name="He Z."/>
            <person name="Teodor R."/>
            <person name="Lu Y."/>
            <person name="Bowser T.A."/>
            <person name="Graham I.A."/>
            <person name="Ye K."/>
        </authorList>
    </citation>
    <scope>NUCLEOTIDE SEQUENCE [LARGE SCALE GENOMIC DNA]</scope>
    <source>
        <strain evidence="3">cv. HN1</strain>
        <tissue evidence="2">Leaves</tissue>
    </source>
</reference>
<organism evidence="2 3">
    <name type="scientific">Papaver somniferum</name>
    <name type="common">Opium poppy</name>
    <dbReference type="NCBI Taxonomy" id="3469"/>
    <lineage>
        <taxon>Eukaryota</taxon>
        <taxon>Viridiplantae</taxon>
        <taxon>Streptophyta</taxon>
        <taxon>Embryophyta</taxon>
        <taxon>Tracheophyta</taxon>
        <taxon>Spermatophyta</taxon>
        <taxon>Magnoliopsida</taxon>
        <taxon>Ranunculales</taxon>
        <taxon>Papaveraceae</taxon>
        <taxon>Papaveroideae</taxon>
        <taxon>Papaver</taxon>
    </lineage>
</organism>
<evidence type="ECO:0000313" key="2">
    <source>
        <dbReference type="EMBL" id="RZC79607.1"/>
    </source>
</evidence>
<dbReference type="Pfam" id="PF08387">
    <property type="entry name" value="FBD"/>
    <property type="match status" value="1"/>
</dbReference>